<dbReference type="GO" id="GO:0003676">
    <property type="term" value="F:nucleic acid binding"/>
    <property type="evidence" value="ECO:0007669"/>
    <property type="project" value="InterPro"/>
</dbReference>
<name>A0A2P5C5L4_PARAD</name>
<dbReference type="AlphaFoldDB" id="A0A2P5C5L4"/>
<dbReference type="Proteomes" id="UP000237105">
    <property type="component" value="Unassembled WGS sequence"/>
</dbReference>
<evidence type="ECO:0000313" key="2">
    <source>
        <dbReference type="EMBL" id="PON56372.1"/>
    </source>
</evidence>
<dbReference type="GO" id="GO:0004523">
    <property type="term" value="F:RNA-DNA hybrid ribonuclease activity"/>
    <property type="evidence" value="ECO:0007669"/>
    <property type="project" value="InterPro"/>
</dbReference>
<dbReference type="Pfam" id="PF13456">
    <property type="entry name" value="RVT_3"/>
    <property type="match status" value="1"/>
</dbReference>
<gene>
    <name evidence="2" type="ORF">PanWU01x14_182030</name>
</gene>
<keyword evidence="3" id="KW-1185">Reference proteome</keyword>
<dbReference type="EMBL" id="JXTB01000172">
    <property type="protein sequence ID" value="PON56372.1"/>
    <property type="molecule type" value="Genomic_DNA"/>
</dbReference>
<evidence type="ECO:0000259" key="1">
    <source>
        <dbReference type="Pfam" id="PF13456"/>
    </source>
</evidence>
<protein>
    <recommendedName>
        <fullName evidence="1">RNase H type-1 domain-containing protein</fullName>
    </recommendedName>
</protein>
<organism evidence="2 3">
    <name type="scientific">Parasponia andersonii</name>
    <name type="common">Sponia andersonii</name>
    <dbReference type="NCBI Taxonomy" id="3476"/>
    <lineage>
        <taxon>Eukaryota</taxon>
        <taxon>Viridiplantae</taxon>
        <taxon>Streptophyta</taxon>
        <taxon>Embryophyta</taxon>
        <taxon>Tracheophyta</taxon>
        <taxon>Spermatophyta</taxon>
        <taxon>Magnoliopsida</taxon>
        <taxon>eudicotyledons</taxon>
        <taxon>Gunneridae</taxon>
        <taxon>Pentapetalae</taxon>
        <taxon>rosids</taxon>
        <taxon>fabids</taxon>
        <taxon>Rosales</taxon>
        <taxon>Cannabaceae</taxon>
        <taxon>Parasponia</taxon>
    </lineage>
</organism>
<accession>A0A2P5C5L4</accession>
<reference evidence="3" key="1">
    <citation type="submission" date="2016-06" db="EMBL/GenBank/DDBJ databases">
        <title>Parallel loss of symbiosis genes in relatives of nitrogen-fixing non-legume Parasponia.</title>
        <authorList>
            <person name="Van Velzen R."/>
            <person name="Holmer R."/>
            <person name="Bu F."/>
            <person name="Rutten L."/>
            <person name="Van Zeijl A."/>
            <person name="Liu W."/>
            <person name="Santuari L."/>
            <person name="Cao Q."/>
            <person name="Sharma T."/>
            <person name="Shen D."/>
            <person name="Roswanjaya Y."/>
            <person name="Wardhani T."/>
            <person name="Kalhor M.S."/>
            <person name="Jansen J."/>
            <person name="Van den Hoogen J."/>
            <person name="Gungor B."/>
            <person name="Hartog M."/>
            <person name="Hontelez J."/>
            <person name="Verver J."/>
            <person name="Yang W.-C."/>
            <person name="Schijlen E."/>
            <person name="Repin R."/>
            <person name="Schilthuizen M."/>
            <person name="Schranz E."/>
            <person name="Heidstra R."/>
            <person name="Miyata K."/>
            <person name="Fedorova E."/>
            <person name="Kohlen W."/>
            <person name="Bisseling T."/>
            <person name="Smit S."/>
            <person name="Geurts R."/>
        </authorList>
    </citation>
    <scope>NUCLEOTIDE SEQUENCE [LARGE SCALE GENOMIC DNA]</scope>
    <source>
        <strain evidence="3">cv. WU1-14</strain>
    </source>
</reference>
<comment type="caution">
    <text evidence="2">The sequence shown here is derived from an EMBL/GenBank/DDBJ whole genome shotgun (WGS) entry which is preliminary data.</text>
</comment>
<feature type="domain" description="RNase H type-1" evidence="1">
    <location>
        <begin position="14"/>
        <end position="69"/>
    </location>
</feature>
<evidence type="ECO:0000313" key="3">
    <source>
        <dbReference type="Proteomes" id="UP000237105"/>
    </source>
</evidence>
<sequence length="92" mass="10280">MAAATVALDQRVAWNHRGEVITCFTQKLDCTNSHVTETQAILSVVNLAISNRWEALVAESDCKKVIDCFLGLIEEVAWEIMELINEALIKAY</sequence>
<dbReference type="InterPro" id="IPR002156">
    <property type="entry name" value="RNaseH_domain"/>
</dbReference>
<proteinExistence type="predicted"/>